<dbReference type="GO" id="GO:0004497">
    <property type="term" value="F:monooxygenase activity"/>
    <property type="evidence" value="ECO:0007669"/>
    <property type="project" value="TreeGrafter"/>
</dbReference>
<dbReference type="Pfam" id="PF13738">
    <property type="entry name" value="Pyr_redox_3"/>
    <property type="match status" value="1"/>
</dbReference>
<keyword evidence="3" id="KW-1185">Reference proteome</keyword>
<dbReference type="InterPro" id="IPR036188">
    <property type="entry name" value="FAD/NAD-bd_sf"/>
</dbReference>
<organism evidence="2 3">
    <name type="scientific">Staphylococcus saccharolyticus</name>
    <dbReference type="NCBI Taxonomy" id="33028"/>
    <lineage>
        <taxon>Bacteria</taxon>
        <taxon>Bacillati</taxon>
        <taxon>Bacillota</taxon>
        <taxon>Bacilli</taxon>
        <taxon>Bacillales</taxon>
        <taxon>Staphylococcaceae</taxon>
        <taxon>Staphylococcus</taxon>
    </lineage>
</organism>
<dbReference type="SUPFAM" id="SSF51905">
    <property type="entry name" value="FAD/NAD(P)-binding domain"/>
    <property type="match status" value="1"/>
</dbReference>
<keyword evidence="1" id="KW-0560">Oxidoreductase</keyword>
<name>A0A380GWC4_9STAP</name>
<dbReference type="GO" id="GO:0050660">
    <property type="term" value="F:flavin adenine dinucleotide binding"/>
    <property type="evidence" value="ECO:0007669"/>
    <property type="project" value="TreeGrafter"/>
</dbReference>
<reference evidence="2 3" key="1">
    <citation type="submission" date="2018-06" db="EMBL/GenBank/DDBJ databases">
        <authorList>
            <consortium name="Pathogen Informatics"/>
            <person name="Doyle S."/>
        </authorList>
    </citation>
    <scope>NUCLEOTIDE SEQUENCE [LARGE SCALE GENOMIC DNA]</scope>
    <source>
        <strain evidence="2 3">NCTC11807</strain>
    </source>
</reference>
<dbReference type="PANTHER" id="PTHR43539:SF89">
    <property type="entry name" value="NAD(P)-BINDING DOMAIN-CONTAINING PROTEIN"/>
    <property type="match status" value="1"/>
</dbReference>
<proteinExistence type="predicted"/>
<dbReference type="Proteomes" id="UP000255425">
    <property type="component" value="Unassembled WGS sequence"/>
</dbReference>
<protein>
    <submittedName>
        <fullName evidence="2">Pyridine nucleotide-disulfide oxidoreductase family protein</fullName>
    </submittedName>
</protein>
<dbReference type="AlphaFoldDB" id="A0A380GWC4"/>
<evidence type="ECO:0000256" key="1">
    <source>
        <dbReference type="ARBA" id="ARBA00023002"/>
    </source>
</evidence>
<dbReference type="PANTHER" id="PTHR43539">
    <property type="entry name" value="FLAVIN-BINDING MONOOXYGENASE-LIKE PROTEIN (AFU_ORTHOLOGUE AFUA_4G09220)"/>
    <property type="match status" value="1"/>
</dbReference>
<sequence>MNAIAKDTSPAFTFSEEHLFGETYADYLALVAHYYDLDITINTNVSRVTHENGVYKIITNNDTYTADYILVATGDFSFPYQPFNYGHHYSEVDDFTQLKGNDLTIIGGNESAFDAAIHLSKDGANVSIYTTSTGLNEAYADPSKHLSPFTHRRLHDAVRQGAHIEMNVVYRAKQILFHEGEYYIHFENGYTATSLSEPIIATSFDVTQNPLIQQLFKIRHQGVQLTELDESTRYPNIFLIGATVCHDEAILCYIYKFRARFAVLASILRSREGLPEKSALIETYKKSNMFLDDYSCCEVDCTC</sequence>
<dbReference type="EMBL" id="UHDZ01000001">
    <property type="protein sequence ID" value="SUM67135.1"/>
    <property type="molecule type" value="Genomic_DNA"/>
</dbReference>
<dbReference type="Gene3D" id="3.50.50.60">
    <property type="entry name" value="FAD/NAD(P)-binding domain"/>
    <property type="match status" value="2"/>
</dbReference>
<evidence type="ECO:0000313" key="2">
    <source>
        <dbReference type="EMBL" id="SUM67135.1"/>
    </source>
</evidence>
<evidence type="ECO:0000313" key="3">
    <source>
        <dbReference type="Proteomes" id="UP000255425"/>
    </source>
</evidence>
<accession>A0A380GWC4</accession>
<gene>
    <name evidence="2" type="ORF">NCTC11807_00117</name>
</gene>
<dbReference type="InterPro" id="IPR050982">
    <property type="entry name" value="Auxin_biosynth/cation_transpt"/>
</dbReference>